<organism evidence="2 3">
    <name type="scientific">Vanilla planifolia</name>
    <name type="common">Vanilla</name>
    <dbReference type="NCBI Taxonomy" id="51239"/>
    <lineage>
        <taxon>Eukaryota</taxon>
        <taxon>Viridiplantae</taxon>
        <taxon>Streptophyta</taxon>
        <taxon>Embryophyta</taxon>
        <taxon>Tracheophyta</taxon>
        <taxon>Spermatophyta</taxon>
        <taxon>Magnoliopsida</taxon>
        <taxon>Liliopsida</taxon>
        <taxon>Asparagales</taxon>
        <taxon>Orchidaceae</taxon>
        <taxon>Vanilloideae</taxon>
        <taxon>Vanilleae</taxon>
        <taxon>Vanilla</taxon>
    </lineage>
</organism>
<dbReference type="Proteomes" id="UP000639772">
    <property type="component" value="Chromosome 10"/>
</dbReference>
<feature type="region of interest" description="Disordered" evidence="1">
    <location>
        <begin position="1"/>
        <end position="22"/>
    </location>
</feature>
<proteinExistence type="predicted"/>
<comment type="caution">
    <text evidence="2">The sequence shown here is derived from an EMBL/GenBank/DDBJ whole genome shotgun (WGS) entry which is preliminary data.</text>
</comment>
<evidence type="ECO:0000313" key="3">
    <source>
        <dbReference type="Proteomes" id="UP000639772"/>
    </source>
</evidence>
<feature type="compositionally biased region" description="Basic and acidic residues" evidence="1">
    <location>
        <begin position="1"/>
        <end position="12"/>
    </location>
</feature>
<name>A0A835QAD9_VANPL</name>
<dbReference type="EMBL" id="JADCNM010000010">
    <property type="protein sequence ID" value="KAG0465318.1"/>
    <property type="molecule type" value="Genomic_DNA"/>
</dbReference>
<reference evidence="2 3" key="1">
    <citation type="journal article" date="2020" name="Nat. Food">
        <title>A phased Vanilla planifolia genome enables genetic improvement of flavour and production.</title>
        <authorList>
            <person name="Hasing T."/>
            <person name="Tang H."/>
            <person name="Brym M."/>
            <person name="Khazi F."/>
            <person name="Huang T."/>
            <person name="Chambers A.H."/>
        </authorList>
    </citation>
    <scope>NUCLEOTIDE SEQUENCE [LARGE SCALE GENOMIC DNA]</scope>
    <source>
        <tissue evidence="2">Leaf</tissue>
    </source>
</reference>
<sequence>MREIRLVDEKNNGPHGWHGESSAKGYERILSGGDDGIHVTCLTVDHVLGFSIAMPWRIPQRTWSHVP</sequence>
<evidence type="ECO:0000313" key="2">
    <source>
        <dbReference type="EMBL" id="KAG0465318.1"/>
    </source>
</evidence>
<dbReference type="AlphaFoldDB" id="A0A835QAD9"/>
<gene>
    <name evidence="2" type="ORF">HPP92_019482</name>
</gene>
<evidence type="ECO:0000256" key="1">
    <source>
        <dbReference type="SAM" id="MobiDB-lite"/>
    </source>
</evidence>
<accession>A0A835QAD9</accession>
<protein>
    <submittedName>
        <fullName evidence="2">Uncharacterized protein</fullName>
    </submittedName>
</protein>